<evidence type="ECO:0000256" key="4">
    <source>
        <dbReference type="ARBA" id="ARBA00034481"/>
    </source>
</evidence>
<dbReference type="EMBL" id="LT934118">
    <property type="protein sequence ID" value="VAI10906.1"/>
    <property type="molecule type" value="Genomic_DNA"/>
</dbReference>
<evidence type="ECO:0000256" key="5">
    <source>
        <dbReference type="PIRSR" id="PIRSR005739-1"/>
    </source>
</evidence>
<evidence type="ECO:0000259" key="6">
    <source>
        <dbReference type="Pfam" id="PF00891"/>
    </source>
</evidence>
<sequence>MYTHYTALRLESDRARMAAHMTVPSDAQLIKAQADLQRHSLTYLTSMSLRCAIELGIPTAIHRLGGTASLPDLMAALSLPPPKEPFLSRLLRLLAKSDALACTEAGIYSLTPLSYILVDGVLIDGEARQTAFPLAVTSRYHMESGLGLADWFKNDRALPVPSPFEHVHAAAPFDESMTLLDHETDKLFYEALAAHDHMGIGTVVRECRGLFNGLESLTDCCGGDGTTARAIVKAYPHIKCNVLDLPQVIDKVPSDGVVNYVAGDLFHTVPPAQAVMLKLVLHFWSDEDCIKILAQCKKAIPSREMGGKVIIIDIVLGSSLETITETELLMDMLMFICTRGRQRDEKEWSTIFTKAGFSDYKIVKKLGHRGVIEVYP</sequence>
<dbReference type="Pfam" id="PF08100">
    <property type="entry name" value="Dimerisation"/>
    <property type="match status" value="1"/>
</dbReference>
<comment type="similarity">
    <text evidence="4">Belongs to the class I-like SAM-binding methyltransferase superfamily. Cation-independent O-methyltransferase family. COMT subfamily.</text>
</comment>
<evidence type="ECO:0000256" key="2">
    <source>
        <dbReference type="ARBA" id="ARBA00022679"/>
    </source>
</evidence>
<evidence type="ECO:0000256" key="1">
    <source>
        <dbReference type="ARBA" id="ARBA00022603"/>
    </source>
</evidence>
<dbReference type="InterPro" id="IPR036388">
    <property type="entry name" value="WH-like_DNA-bd_sf"/>
</dbReference>
<keyword evidence="1" id="KW-0489">Methyltransferase</keyword>
<dbReference type="InterPro" id="IPR001077">
    <property type="entry name" value="COMT_C"/>
</dbReference>
<dbReference type="Gramene" id="TRITD4Bv1G196390.1">
    <property type="protein sequence ID" value="TRITD4Bv1G196390.1"/>
    <property type="gene ID" value="TRITD4Bv1G196390"/>
</dbReference>
<dbReference type="PIRSF" id="PIRSF005739">
    <property type="entry name" value="O-mtase"/>
    <property type="match status" value="1"/>
</dbReference>
<dbReference type="Gene3D" id="1.10.10.10">
    <property type="entry name" value="Winged helix-like DNA-binding domain superfamily/Winged helix DNA-binding domain"/>
    <property type="match status" value="1"/>
</dbReference>
<dbReference type="AlphaFoldDB" id="A0A9R0TEJ3"/>
<dbReference type="Pfam" id="PF00891">
    <property type="entry name" value="Methyltransf_2"/>
    <property type="match status" value="1"/>
</dbReference>
<feature type="active site" description="Proton acceptor" evidence="5">
    <location>
        <position position="282"/>
    </location>
</feature>
<dbReference type="InterPro" id="IPR036390">
    <property type="entry name" value="WH_DNA-bd_sf"/>
</dbReference>
<dbReference type="GO" id="GO:0008171">
    <property type="term" value="F:O-methyltransferase activity"/>
    <property type="evidence" value="ECO:0007669"/>
    <property type="project" value="InterPro"/>
</dbReference>
<protein>
    <recommendedName>
        <fullName evidence="10">O-methyltransferase ZRP4</fullName>
    </recommendedName>
</protein>
<evidence type="ECO:0000256" key="3">
    <source>
        <dbReference type="ARBA" id="ARBA00022691"/>
    </source>
</evidence>
<keyword evidence="3" id="KW-0949">S-adenosyl-L-methionine</keyword>
<keyword evidence="2" id="KW-0808">Transferase</keyword>
<dbReference type="PANTHER" id="PTHR11746">
    <property type="entry name" value="O-METHYLTRANSFERASE"/>
    <property type="match status" value="1"/>
</dbReference>
<evidence type="ECO:0000313" key="8">
    <source>
        <dbReference type="EMBL" id="VAI10906.1"/>
    </source>
</evidence>
<keyword evidence="9" id="KW-1185">Reference proteome</keyword>
<gene>
    <name evidence="8" type="ORF">TRITD_4Bv1G196390</name>
</gene>
<reference evidence="8 9" key="1">
    <citation type="submission" date="2017-09" db="EMBL/GenBank/DDBJ databases">
        <authorList>
            <consortium name="International Durum Wheat Genome Sequencing Consortium (IDWGSC)"/>
            <person name="Milanesi L."/>
        </authorList>
    </citation>
    <scope>NUCLEOTIDE SEQUENCE [LARGE SCALE GENOMIC DNA]</scope>
    <source>
        <strain evidence="9">cv. Svevo</strain>
    </source>
</reference>
<organism evidence="8 9">
    <name type="scientific">Triticum turgidum subsp. durum</name>
    <name type="common">Durum wheat</name>
    <name type="synonym">Triticum durum</name>
    <dbReference type="NCBI Taxonomy" id="4567"/>
    <lineage>
        <taxon>Eukaryota</taxon>
        <taxon>Viridiplantae</taxon>
        <taxon>Streptophyta</taxon>
        <taxon>Embryophyta</taxon>
        <taxon>Tracheophyta</taxon>
        <taxon>Spermatophyta</taxon>
        <taxon>Magnoliopsida</taxon>
        <taxon>Liliopsida</taxon>
        <taxon>Poales</taxon>
        <taxon>Poaceae</taxon>
        <taxon>BOP clade</taxon>
        <taxon>Pooideae</taxon>
        <taxon>Triticodae</taxon>
        <taxon>Triticeae</taxon>
        <taxon>Triticinae</taxon>
        <taxon>Triticum</taxon>
    </lineage>
</organism>
<dbReference type="Gene3D" id="3.40.50.150">
    <property type="entry name" value="Vaccinia Virus protein VP39"/>
    <property type="match status" value="1"/>
</dbReference>
<dbReference type="GO" id="GO:0046983">
    <property type="term" value="F:protein dimerization activity"/>
    <property type="evidence" value="ECO:0007669"/>
    <property type="project" value="InterPro"/>
</dbReference>
<feature type="domain" description="O-methyltransferase dimerisation" evidence="7">
    <location>
        <begin position="39"/>
        <end position="118"/>
    </location>
</feature>
<feature type="domain" description="O-methyltransferase C-terminal" evidence="6">
    <location>
        <begin position="148"/>
        <end position="358"/>
    </location>
</feature>
<dbReference type="SUPFAM" id="SSF53335">
    <property type="entry name" value="S-adenosyl-L-methionine-dependent methyltransferases"/>
    <property type="match status" value="1"/>
</dbReference>
<evidence type="ECO:0008006" key="10">
    <source>
        <dbReference type="Google" id="ProtNLM"/>
    </source>
</evidence>
<dbReference type="SUPFAM" id="SSF46785">
    <property type="entry name" value="Winged helix' DNA-binding domain"/>
    <property type="match status" value="1"/>
</dbReference>
<dbReference type="FunFam" id="3.40.50.150:FF:000185">
    <property type="entry name" value="O-methyltransferase family protein"/>
    <property type="match status" value="1"/>
</dbReference>
<accession>A0A9R0TEJ3</accession>
<dbReference type="InterPro" id="IPR016461">
    <property type="entry name" value="COMT-like"/>
</dbReference>
<dbReference type="GO" id="GO:0032259">
    <property type="term" value="P:methylation"/>
    <property type="evidence" value="ECO:0007669"/>
    <property type="project" value="UniProtKB-KW"/>
</dbReference>
<proteinExistence type="inferred from homology"/>
<evidence type="ECO:0000313" key="9">
    <source>
        <dbReference type="Proteomes" id="UP000324705"/>
    </source>
</evidence>
<dbReference type="OMA" id="QCIPHAD"/>
<evidence type="ECO:0000259" key="7">
    <source>
        <dbReference type="Pfam" id="PF08100"/>
    </source>
</evidence>
<name>A0A9R0TEJ3_TRITD</name>
<dbReference type="Proteomes" id="UP000324705">
    <property type="component" value="Chromosome 4B"/>
</dbReference>
<dbReference type="PROSITE" id="PS51683">
    <property type="entry name" value="SAM_OMT_II"/>
    <property type="match status" value="1"/>
</dbReference>
<dbReference type="InterPro" id="IPR029063">
    <property type="entry name" value="SAM-dependent_MTases_sf"/>
</dbReference>
<dbReference type="InterPro" id="IPR012967">
    <property type="entry name" value="COMT_dimerisation"/>
</dbReference>